<dbReference type="Proteomes" id="UP000742786">
    <property type="component" value="Unassembled WGS sequence"/>
</dbReference>
<feature type="region of interest" description="Disordered" evidence="6">
    <location>
        <begin position="1"/>
        <end position="22"/>
    </location>
</feature>
<dbReference type="SUPFAM" id="SSF48498">
    <property type="entry name" value="Tetracyclin repressor-like, C-terminal domain"/>
    <property type="match status" value="1"/>
</dbReference>
<keyword evidence="9" id="KW-1185">Reference proteome</keyword>
<proteinExistence type="predicted"/>
<evidence type="ECO:0000256" key="6">
    <source>
        <dbReference type="SAM" id="MobiDB-lite"/>
    </source>
</evidence>
<accession>A0A916N3K0</accession>
<feature type="domain" description="HTH tetR-type" evidence="7">
    <location>
        <begin position="23"/>
        <end position="83"/>
    </location>
</feature>
<dbReference type="Gene3D" id="1.10.10.60">
    <property type="entry name" value="Homeodomain-like"/>
    <property type="match status" value="1"/>
</dbReference>
<evidence type="ECO:0000256" key="4">
    <source>
        <dbReference type="ARBA" id="ARBA00023163"/>
    </source>
</evidence>
<gene>
    <name evidence="8" type="ORF">GTOL_13029</name>
</gene>
<reference evidence="8" key="1">
    <citation type="submission" date="2021-04" db="EMBL/GenBank/DDBJ databases">
        <authorList>
            <person name="Hornung B."/>
        </authorList>
    </citation>
    <scope>NUCLEOTIDE SEQUENCE</scope>
    <source>
        <strain evidence="8">G5G6</strain>
    </source>
</reference>
<dbReference type="Gene3D" id="1.10.357.10">
    <property type="entry name" value="Tetracycline Repressor, domain 2"/>
    <property type="match status" value="1"/>
</dbReference>
<organism evidence="8 9">
    <name type="scientific">Georgfuchsia toluolica</name>
    <dbReference type="NCBI Taxonomy" id="424218"/>
    <lineage>
        <taxon>Bacteria</taxon>
        <taxon>Pseudomonadati</taxon>
        <taxon>Pseudomonadota</taxon>
        <taxon>Betaproteobacteria</taxon>
        <taxon>Nitrosomonadales</taxon>
        <taxon>Sterolibacteriaceae</taxon>
        <taxon>Georgfuchsia</taxon>
    </lineage>
</organism>
<dbReference type="Pfam" id="PF00440">
    <property type="entry name" value="TetR_N"/>
    <property type="match status" value="1"/>
</dbReference>
<dbReference type="EMBL" id="CAJQUM010000001">
    <property type="protein sequence ID" value="CAG4885146.1"/>
    <property type="molecule type" value="Genomic_DNA"/>
</dbReference>
<dbReference type="InterPro" id="IPR050109">
    <property type="entry name" value="HTH-type_TetR-like_transc_reg"/>
</dbReference>
<dbReference type="InterPro" id="IPR009057">
    <property type="entry name" value="Homeodomain-like_sf"/>
</dbReference>
<dbReference type="GO" id="GO:0003700">
    <property type="term" value="F:DNA-binding transcription factor activity"/>
    <property type="evidence" value="ECO:0007669"/>
    <property type="project" value="TreeGrafter"/>
</dbReference>
<evidence type="ECO:0000256" key="2">
    <source>
        <dbReference type="ARBA" id="ARBA00023015"/>
    </source>
</evidence>
<dbReference type="InterPro" id="IPR001647">
    <property type="entry name" value="HTH_TetR"/>
</dbReference>
<keyword evidence="1" id="KW-0678">Repressor</keyword>
<dbReference type="PANTHER" id="PTHR30055:SF175">
    <property type="entry name" value="HTH-TYPE TRANSCRIPTIONAL REPRESSOR KSTR2"/>
    <property type="match status" value="1"/>
</dbReference>
<evidence type="ECO:0000256" key="5">
    <source>
        <dbReference type="PROSITE-ProRule" id="PRU00335"/>
    </source>
</evidence>
<evidence type="ECO:0000256" key="3">
    <source>
        <dbReference type="ARBA" id="ARBA00023125"/>
    </source>
</evidence>
<dbReference type="Pfam" id="PF17932">
    <property type="entry name" value="TetR_C_24"/>
    <property type="match status" value="1"/>
</dbReference>
<dbReference type="RefSeq" id="WP_220636919.1">
    <property type="nucleotide sequence ID" value="NZ_CAJQUM010000001.1"/>
</dbReference>
<evidence type="ECO:0000259" key="7">
    <source>
        <dbReference type="PROSITE" id="PS50977"/>
    </source>
</evidence>
<evidence type="ECO:0000313" key="8">
    <source>
        <dbReference type="EMBL" id="CAG4885146.1"/>
    </source>
</evidence>
<name>A0A916N3K0_9PROT</name>
<dbReference type="PROSITE" id="PS50977">
    <property type="entry name" value="HTH_TETR_2"/>
    <property type="match status" value="1"/>
</dbReference>
<keyword evidence="4" id="KW-0804">Transcription</keyword>
<keyword evidence="2" id="KW-0805">Transcription regulation</keyword>
<feature type="DNA-binding region" description="H-T-H motif" evidence="5">
    <location>
        <begin position="46"/>
        <end position="65"/>
    </location>
</feature>
<evidence type="ECO:0000256" key="1">
    <source>
        <dbReference type="ARBA" id="ARBA00022491"/>
    </source>
</evidence>
<dbReference type="InterPro" id="IPR036271">
    <property type="entry name" value="Tet_transcr_reg_TetR-rel_C_sf"/>
</dbReference>
<evidence type="ECO:0000313" key="9">
    <source>
        <dbReference type="Proteomes" id="UP000742786"/>
    </source>
</evidence>
<keyword evidence="3 5" id="KW-0238">DNA-binding</keyword>
<sequence length="212" mass="24220">MKALRVSKESDRPDGNQEEGMELTRREELIRAAVDLFSHYGYSGTSIREIASTVGVSVSNIYHYFGSKEGLWLSILEYSVNELPERLNAVWESDLDPVERFRLLIKTHLTASGSHQKETRMFFIDQGEVSQKGSRQNKIIQTKILDIYVRALEEMRAAGYVRTREVKMIALNVLGTISWHLRWYRTDGRLPAAKVHEEIANFILHGALGPAK</sequence>
<dbReference type="GO" id="GO:0000976">
    <property type="term" value="F:transcription cis-regulatory region binding"/>
    <property type="evidence" value="ECO:0007669"/>
    <property type="project" value="TreeGrafter"/>
</dbReference>
<dbReference type="InterPro" id="IPR041490">
    <property type="entry name" value="KstR2_TetR_C"/>
</dbReference>
<protein>
    <recommendedName>
        <fullName evidence="7">HTH tetR-type domain-containing protein</fullName>
    </recommendedName>
</protein>
<dbReference type="AlphaFoldDB" id="A0A916N3K0"/>
<feature type="compositionally biased region" description="Basic and acidic residues" evidence="6">
    <location>
        <begin position="1"/>
        <end position="15"/>
    </location>
</feature>
<comment type="caution">
    <text evidence="8">The sequence shown here is derived from an EMBL/GenBank/DDBJ whole genome shotgun (WGS) entry which is preliminary data.</text>
</comment>
<dbReference type="PRINTS" id="PR00455">
    <property type="entry name" value="HTHTETR"/>
</dbReference>
<dbReference type="SUPFAM" id="SSF46689">
    <property type="entry name" value="Homeodomain-like"/>
    <property type="match status" value="1"/>
</dbReference>
<dbReference type="PANTHER" id="PTHR30055">
    <property type="entry name" value="HTH-TYPE TRANSCRIPTIONAL REGULATOR RUTR"/>
    <property type="match status" value="1"/>
</dbReference>